<dbReference type="Pfam" id="PF02801">
    <property type="entry name" value="Ketoacyl-synt_C"/>
    <property type="match status" value="1"/>
</dbReference>
<evidence type="ECO:0000256" key="6">
    <source>
        <dbReference type="ARBA" id="ARBA00022490"/>
    </source>
</evidence>
<dbReference type="CDD" id="cd00834">
    <property type="entry name" value="KAS_I_II"/>
    <property type="match status" value="1"/>
</dbReference>
<keyword evidence="8 18" id="KW-0808">Transferase</keyword>
<comment type="subunit">
    <text evidence="4">Homodimer.</text>
</comment>
<dbReference type="SUPFAM" id="SSF53901">
    <property type="entry name" value="Thiolase-like"/>
    <property type="match status" value="2"/>
</dbReference>
<dbReference type="InterPro" id="IPR014030">
    <property type="entry name" value="Ketoacyl_synth_N"/>
</dbReference>
<dbReference type="GO" id="GO:0006633">
    <property type="term" value="P:fatty acid biosynthetic process"/>
    <property type="evidence" value="ECO:0007669"/>
    <property type="project" value="UniProtKB-UniPathway"/>
</dbReference>
<dbReference type="EC" id="2.3.1.41" evidence="5"/>
<protein>
    <recommendedName>
        <fullName evidence="13">3-oxoacyl-[acyl-carrier-protein] synthase 1</fullName>
        <ecNumber evidence="5">2.3.1.41</ecNumber>
    </recommendedName>
    <alternativeName>
        <fullName evidence="14">3-oxoacyl-[acyl-carrier-protein] synthase I</fullName>
    </alternativeName>
    <alternativeName>
        <fullName evidence="15">Beta-ketoacyl-ACP synthase I</fullName>
    </alternativeName>
</protein>
<organism evidence="20 21">
    <name type="scientific">Buchnera aphidicola subsp. Tuberolachnus salignus</name>
    <dbReference type="NCBI Taxonomy" id="98804"/>
    <lineage>
        <taxon>Bacteria</taxon>
        <taxon>Pseudomonadati</taxon>
        <taxon>Pseudomonadota</taxon>
        <taxon>Gammaproteobacteria</taxon>
        <taxon>Enterobacterales</taxon>
        <taxon>Erwiniaceae</taxon>
        <taxon>Buchnera</taxon>
    </lineage>
</organism>
<evidence type="ECO:0000256" key="8">
    <source>
        <dbReference type="ARBA" id="ARBA00022679"/>
    </source>
</evidence>
<keyword evidence="9" id="KW-0276">Fatty acid metabolism</keyword>
<dbReference type="OrthoDB" id="9808669at2"/>
<evidence type="ECO:0000256" key="9">
    <source>
        <dbReference type="ARBA" id="ARBA00022832"/>
    </source>
</evidence>
<comment type="pathway">
    <text evidence="2">Lipid metabolism; fatty acid biosynthesis.</text>
</comment>
<evidence type="ECO:0000256" key="11">
    <source>
        <dbReference type="ARBA" id="ARBA00023160"/>
    </source>
</evidence>
<evidence type="ECO:0000256" key="4">
    <source>
        <dbReference type="ARBA" id="ARBA00011738"/>
    </source>
</evidence>
<comment type="catalytic activity">
    <reaction evidence="17">
        <text>a fatty acyl-[ACP] + malonyl-[ACP] + H(+) = a 3-oxoacyl-[ACP] + holo-[ACP] + CO2</text>
        <dbReference type="Rhea" id="RHEA:22836"/>
        <dbReference type="Rhea" id="RHEA-COMP:9623"/>
        <dbReference type="Rhea" id="RHEA-COMP:9685"/>
        <dbReference type="Rhea" id="RHEA-COMP:9916"/>
        <dbReference type="Rhea" id="RHEA-COMP:14125"/>
        <dbReference type="ChEBI" id="CHEBI:15378"/>
        <dbReference type="ChEBI" id="CHEBI:16526"/>
        <dbReference type="ChEBI" id="CHEBI:64479"/>
        <dbReference type="ChEBI" id="CHEBI:78449"/>
        <dbReference type="ChEBI" id="CHEBI:78776"/>
        <dbReference type="ChEBI" id="CHEBI:138651"/>
        <dbReference type="EC" id="2.3.1.41"/>
    </reaction>
    <physiologicalReaction direction="left-to-right" evidence="17">
        <dbReference type="Rhea" id="RHEA:22837"/>
    </physiologicalReaction>
</comment>
<evidence type="ECO:0000256" key="14">
    <source>
        <dbReference type="ARBA" id="ARBA00041620"/>
    </source>
</evidence>
<dbReference type="Proteomes" id="UP000243633">
    <property type="component" value="Chromosome 1"/>
</dbReference>
<dbReference type="GO" id="GO:0004315">
    <property type="term" value="F:3-oxoacyl-[acyl-carrier-protein] synthase activity"/>
    <property type="evidence" value="ECO:0007669"/>
    <property type="project" value="UniProtKB-EC"/>
</dbReference>
<dbReference type="SMART" id="SM00825">
    <property type="entry name" value="PKS_KS"/>
    <property type="match status" value="1"/>
</dbReference>
<reference evidence="21" key="1">
    <citation type="submission" date="2015-10" db="EMBL/GenBank/DDBJ databases">
        <authorList>
            <person name="Manzano-Marin A."/>
            <person name="Manzano-Marin A."/>
        </authorList>
    </citation>
    <scope>NUCLEOTIDE SEQUENCE [LARGE SCALE GENOMIC DNA]</scope>
    <source>
        <strain evidence="21">BTs</strain>
    </source>
</reference>
<keyword evidence="11" id="KW-0275">Fatty acid biosynthesis</keyword>
<accession>A0A170PBI1</accession>
<keyword evidence="6" id="KW-0963">Cytoplasm</keyword>
<dbReference type="PANTHER" id="PTHR11712">
    <property type="entry name" value="POLYKETIDE SYNTHASE-RELATED"/>
    <property type="match status" value="1"/>
</dbReference>
<evidence type="ECO:0000256" key="5">
    <source>
        <dbReference type="ARBA" id="ARBA00013191"/>
    </source>
</evidence>
<evidence type="ECO:0000313" key="20">
    <source>
        <dbReference type="EMBL" id="CUR53043.1"/>
    </source>
</evidence>
<feature type="domain" description="Ketosynthase family 3 (KS3)" evidence="19">
    <location>
        <begin position="1"/>
        <end position="404"/>
    </location>
</feature>
<keyword evidence="21" id="KW-1185">Reference proteome</keyword>
<dbReference type="InterPro" id="IPR000794">
    <property type="entry name" value="Beta-ketoacyl_synthase"/>
</dbReference>
<evidence type="ECO:0000256" key="10">
    <source>
        <dbReference type="ARBA" id="ARBA00023098"/>
    </source>
</evidence>
<dbReference type="PANTHER" id="PTHR11712:SF306">
    <property type="entry name" value="3-OXOACYL-[ACYL-CARRIER-PROTEIN] SYNTHASE 1"/>
    <property type="match status" value="1"/>
</dbReference>
<comment type="catalytic activity">
    <reaction evidence="16">
        <text>(3Z)-decenoyl-[ACP] + malonyl-[ACP] + H(+) = 3-oxo-(5Z)-dodecenoyl-[ACP] + holo-[ACP] + CO2</text>
        <dbReference type="Rhea" id="RHEA:54940"/>
        <dbReference type="Rhea" id="RHEA-COMP:9623"/>
        <dbReference type="Rhea" id="RHEA-COMP:9685"/>
        <dbReference type="Rhea" id="RHEA-COMP:9927"/>
        <dbReference type="Rhea" id="RHEA-COMP:14042"/>
        <dbReference type="ChEBI" id="CHEBI:15378"/>
        <dbReference type="ChEBI" id="CHEBI:16526"/>
        <dbReference type="ChEBI" id="CHEBI:64479"/>
        <dbReference type="ChEBI" id="CHEBI:78449"/>
        <dbReference type="ChEBI" id="CHEBI:78798"/>
        <dbReference type="ChEBI" id="CHEBI:138410"/>
    </reaction>
    <physiologicalReaction direction="left-to-right" evidence="16">
        <dbReference type="Rhea" id="RHEA:54941"/>
    </physiologicalReaction>
</comment>
<dbReference type="InterPro" id="IPR016039">
    <property type="entry name" value="Thiolase-like"/>
</dbReference>
<dbReference type="PROSITE" id="PS52004">
    <property type="entry name" value="KS3_2"/>
    <property type="match status" value="1"/>
</dbReference>
<dbReference type="InterPro" id="IPR018201">
    <property type="entry name" value="Ketoacyl_synth_AS"/>
</dbReference>
<dbReference type="UniPathway" id="UPA00094"/>
<sequence>MCRVVITGLGILSSIGDTIEKVLFSLKNLQSGIVFSQEMKNAGLKSNVWGPIYLKKKYSIKRTIKRFMNESTQYTYYAMKKAILDSCLSKKIYSKNSKIGLILGSGCGSIHSYLNFFKILLLKKKVRFITPYSSVKCMPSCSSALLGSIFKIYGRNYSINSACSSSSNCIIHGIELIKSGVQDLIFVGGGEEVNWQLASQFDAMGVLSSQFNLNPKKSSRAYDQKRDGFVISGGSGIIVLESLKHALIRKAKIYGEIISYSSTCDGLHITNPSKKGIIRCMTNALKNVHVSVDYLNTHGTSTKIGDLIELQAIKSSFKKKTFPFLSSTKSLTGHALGVSGVQEIIYIILMLKYNFIVPSINIENLDFEAKNMNIVQKKIQKNLNVVMSNNFGFGGSNTSIIIKKYKKFL</sequence>
<dbReference type="STRING" id="98804.BTSPAZIEG_0060"/>
<evidence type="ECO:0000313" key="21">
    <source>
        <dbReference type="Proteomes" id="UP000243633"/>
    </source>
</evidence>
<keyword evidence="12 20" id="KW-0012">Acyltransferase</keyword>
<evidence type="ECO:0000259" key="19">
    <source>
        <dbReference type="PROSITE" id="PS52004"/>
    </source>
</evidence>
<comment type="similarity">
    <text evidence="3 18">Belongs to the thiolase-like superfamily. Beta-ketoacyl-ACP synthases family.</text>
</comment>
<dbReference type="EMBL" id="LN890285">
    <property type="protein sequence ID" value="CUR53043.1"/>
    <property type="molecule type" value="Genomic_DNA"/>
</dbReference>
<dbReference type="InterPro" id="IPR020841">
    <property type="entry name" value="PKS_Beta-ketoAc_synthase_dom"/>
</dbReference>
<evidence type="ECO:0000256" key="15">
    <source>
        <dbReference type="ARBA" id="ARBA00042143"/>
    </source>
</evidence>
<dbReference type="PATRIC" id="fig|98804.3.peg.52"/>
<dbReference type="Gene3D" id="3.40.47.10">
    <property type="match status" value="1"/>
</dbReference>
<name>A0A170PBI1_BUCTT</name>
<comment type="subcellular location">
    <subcellularLocation>
        <location evidence="1">Cytoplasm</location>
    </subcellularLocation>
</comment>
<dbReference type="PROSITE" id="PS00606">
    <property type="entry name" value="KS3_1"/>
    <property type="match status" value="1"/>
</dbReference>
<dbReference type="GO" id="GO:0005829">
    <property type="term" value="C:cytosol"/>
    <property type="evidence" value="ECO:0007669"/>
    <property type="project" value="TreeGrafter"/>
</dbReference>
<evidence type="ECO:0000256" key="18">
    <source>
        <dbReference type="RuleBase" id="RU003694"/>
    </source>
</evidence>
<dbReference type="Pfam" id="PF00109">
    <property type="entry name" value="ketoacyl-synt"/>
    <property type="match status" value="1"/>
</dbReference>
<proteinExistence type="inferred from homology"/>
<evidence type="ECO:0000256" key="16">
    <source>
        <dbReference type="ARBA" id="ARBA00048121"/>
    </source>
</evidence>
<gene>
    <name evidence="20" type="primary">fabB</name>
    <name evidence="20" type="ORF">BTSPAZIEG_0060</name>
</gene>
<keyword evidence="7" id="KW-0444">Lipid biosynthesis</keyword>
<evidence type="ECO:0000256" key="7">
    <source>
        <dbReference type="ARBA" id="ARBA00022516"/>
    </source>
</evidence>
<dbReference type="InterPro" id="IPR014031">
    <property type="entry name" value="Ketoacyl_synth_C"/>
</dbReference>
<dbReference type="AlphaFoldDB" id="A0A170PBI1"/>
<evidence type="ECO:0000256" key="12">
    <source>
        <dbReference type="ARBA" id="ARBA00023315"/>
    </source>
</evidence>
<dbReference type="RefSeq" id="WP_075472332.1">
    <property type="nucleotide sequence ID" value="NZ_CP135003.1"/>
</dbReference>
<evidence type="ECO:0000256" key="3">
    <source>
        <dbReference type="ARBA" id="ARBA00008467"/>
    </source>
</evidence>
<evidence type="ECO:0000256" key="17">
    <source>
        <dbReference type="ARBA" id="ARBA00048506"/>
    </source>
</evidence>
<keyword evidence="10" id="KW-0443">Lipid metabolism</keyword>
<evidence type="ECO:0000256" key="13">
    <source>
        <dbReference type="ARBA" id="ARBA00039450"/>
    </source>
</evidence>
<evidence type="ECO:0000256" key="2">
    <source>
        <dbReference type="ARBA" id="ARBA00005194"/>
    </source>
</evidence>
<evidence type="ECO:0000256" key="1">
    <source>
        <dbReference type="ARBA" id="ARBA00004496"/>
    </source>
</evidence>